<dbReference type="EMBL" id="QYSE01000001">
    <property type="protein sequence ID" value="RJF37482.1"/>
    <property type="molecule type" value="Genomic_DNA"/>
</dbReference>
<dbReference type="AlphaFoldDB" id="A0A3A3F7P5"/>
<evidence type="ECO:0000313" key="3">
    <source>
        <dbReference type="Proteomes" id="UP000265938"/>
    </source>
</evidence>
<sequence length="244" mass="28134">MQVICKTHWRNMHLQTQQHNKLELALRQQCSLLTFLTPTIDEQWFSSQCLTSKQLTDLANAIKLRGTNVTEGYVAINLYLQLSWQVIYLLVACVEHLGCIPDLVNIKQRVTGSHIYGLANLNIMVQHDSFNNADLIELAANHLIDHQHAWNDNLPLQYRLNEGLLKRLQSDTFHAALIACWPEKSIEFIAKRFQPWQKLCGKHRFRDQNNTLTFMRKTCCLHYQLVAADYCANCPLNKKGTSAC</sequence>
<protein>
    <recommendedName>
        <fullName evidence="1">Ferric siderophore reductase C-terminal domain-containing protein</fullName>
    </recommendedName>
</protein>
<evidence type="ECO:0000259" key="1">
    <source>
        <dbReference type="Pfam" id="PF11575"/>
    </source>
</evidence>
<dbReference type="Proteomes" id="UP000265938">
    <property type="component" value="Unassembled WGS sequence"/>
</dbReference>
<name>A0A3A3F7P5_9GAMM</name>
<evidence type="ECO:0000313" key="2">
    <source>
        <dbReference type="EMBL" id="RJF37482.1"/>
    </source>
</evidence>
<reference evidence="2 3" key="1">
    <citation type="submission" date="2018-09" db="EMBL/GenBank/DDBJ databases">
        <title>Identification of marine bacteria producing industrial enzymes.</title>
        <authorList>
            <person name="Cheng T.H."/>
            <person name="Saidin J."/>
            <person name="Muhd D.D."/>
            <person name="Isa M.N.M."/>
            <person name="Bakar M.F.A."/>
            <person name="Ismail N."/>
        </authorList>
    </citation>
    <scope>NUCLEOTIDE SEQUENCE [LARGE SCALE GENOMIC DNA]</scope>
    <source>
        <strain evidence="2 3">MNAD 1.6</strain>
    </source>
</reference>
<dbReference type="GO" id="GO:0051537">
    <property type="term" value="F:2 iron, 2 sulfur cluster binding"/>
    <property type="evidence" value="ECO:0007669"/>
    <property type="project" value="InterPro"/>
</dbReference>
<dbReference type="InterPro" id="IPR024726">
    <property type="entry name" value="FhuF_C"/>
</dbReference>
<accession>A0A3A3F7P5</accession>
<organism evidence="2 3">
    <name type="scientific">Pseudoalteromonas gelatinilytica</name>
    <dbReference type="NCBI Taxonomy" id="1703256"/>
    <lineage>
        <taxon>Bacteria</taxon>
        <taxon>Pseudomonadati</taxon>
        <taxon>Pseudomonadota</taxon>
        <taxon>Gammaproteobacteria</taxon>
        <taxon>Alteromonadales</taxon>
        <taxon>Pseudoalteromonadaceae</taxon>
        <taxon>Pseudoalteromonas</taxon>
    </lineage>
</organism>
<dbReference type="Pfam" id="PF11575">
    <property type="entry name" value="FhuF_C"/>
    <property type="match status" value="1"/>
</dbReference>
<feature type="domain" description="Ferric siderophore reductase C-terminal" evidence="1">
    <location>
        <begin position="216"/>
        <end position="236"/>
    </location>
</feature>
<gene>
    <name evidence="2" type="ORF">D4741_05265</name>
</gene>
<comment type="caution">
    <text evidence="2">The sequence shown here is derived from an EMBL/GenBank/DDBJ whole genome shotgun (WGS) entry which is preliminary data.</text>
</comment>
<proteinExistence type="predicted"/>